<dbReference type="STRING" id="45882.A0A0V1ASN0"/>
<accession>A0A0V1ASN0</accession>
<keyword evidence="2" id="KW-1185">Reference proteome</keyword>
<proteinExistence type="predicted"/>
<name>A0A0V1ASN0_TRIBR</name>
<dbReference type="OrthoDB" id="5926276at2759"/>
<dbReference type="AlphaFoldDB" id="A0A0V1ASN0"/>
<dbReference type="EMBL" id="JYDI01001599">
    <property type="protein sequence ID" value="KRY27775.1"/>
    <property type="molecule type" value="Genomic_DNA"/>
</dbReference>
<evidence type="ECO:0000313" key="2">
    <source>
        <dbReference type="Proteomes" id="UP000054653"/>
    </source>
</evidence>
<sequence length="68" mass="7406">MGKALIAGVMRWQNTLDLTMSPGNVVAKPLEHVIAANDANKFIAYNNIPPDIPKIKTKSNSKANKNKC</sequence>
<dbReference type="Proteomes" id="UP000054653">
    <property type="component" value="Unassembled WGS sequence"/>
</dbReference>
<reference evidence="1 2" key="1">
    <citation type="submission" date="2015-01" db="EMBL/GenBank/DDBJ databases">
        <title>Evolution of Trichinella species and genotypes.</title>
        <authorList>
            <person name="Korhonen P.K."/>
            <person name="Edoardo P."/>
            <person name="Giuseppe L.R."/>
            <person name="Gasser R.B."/>
        </authorList>
    </citation>
    <scope>NUCLEOTIDE SEQUENCE [LARGE SCALE GENOMIC DNA]</scope>
    <source>
        <strain evidence="1">ISS120</strain>
    </source>
</reference>
<comment type="caution">
    <text evidence="1">The sequence shown here is derived from an EMBL/GenBank/DDBJ whole genome shotgun (WGS) entry which is preliminary data.</text>
</comment>
<gene>
    <name evidence="1" type="ORF">T03_6635</name>
</gene>
<protein>
    <submittedName>
        <fullName evidence="1">Uncharacterized protein</fullName>
    </submittedName>
</protein>
<evidence type="ECO:0000313" key="1">
    <source>
        <dbReference type="EMBL" id="KRY27775.1"/>
    </source>
</evidence>
<organism evidence="1 2">
    <name type="scientific">Trichinella britovi</name>
    <name type="common">Parasitic roundworm</name>
    <dbReference type="NCBI Taxonomy" id="45882"/>
    <lineage>
        <taxon>Eukaryota</taxon>
        <taxon>Metazoa</taxon>
        <taxon>Ecdysozoa</taxon>
        <taxon>Nematoda</taxon>
        <taxon>Enoplea</taxon>
        <taxon>Dorylaimia</taxon>
        <taxon>Trichinellida</taxon>
        <taxon>Trichinellidae</taxon>
        <taxon>Trichinella</taxon>
    </lineage>
</organism>